<protein>
    <submittedName>
        <fullName evidence="1">Mediator of RNA polymerase II transcription subunit 25</fullName>
    </submittedName>
</protein>
<organism evidence="1 2">
    <name type="scientific">Camellia lanceoleosa</name>
    <dbReference type="NCBI Taxonomy" id="1840588"/>
    <lineage>
        <taxon>Eukaryota</taxon>
        <taxon>Viridiplantae</taxon>
        <taxon>Streptophyta</taxon>
        <taxon>Embryophyta</taxon>
        <taxon>Tracheophyta</taxon>
        <taxon>Spermatophyta</taxon>
        <taxon>Magnoliopsida</taxon>
        <taxon>eudicotyledons</taxon>
        <taxon>Gunneridae</taxon>
        <taxon>Pentapetalae</taxon>
        <taxon>asterids</taxon>
        <taxon>Ericales</taxon>
        <taxon>Theaceae</taxon>
        <taxon>Camellia</taxon>
    </lineage>
</organism>
<keyword evidence="2" id="KW-1185">Reference proteome</keyword>
<reference evidence="1 2" key="1">
    <citation type="journal article" date="2022" name="Plant J.">
        <title>Chromosome-level genome of Camellia lanceoleosa provides a valuable resource for understanding genome evolution and self-incompatibility.</title>
        <authorList>
            <person name="Gong W."/>
            <person name="Xiao S."/>
            <person name="Wang L."/>
            <person name="Liao Z."/>
            <person name="Chang Y."/>
            <person name="Mo W."/>
            <person name="Hu G."/>
            <person name="Li W."/>
            <person name="Zhao G."/>
            <person name="Zhu H."/>
            <person name="Hu X."/>
            <person name="Ji K."/>
            <person name="Xiang X."/>
            <person name="Song Q."/>
            <person name="Yuan D."/>
            <person name="Jin S."/>
            <person name="Zhang L."/>
        </authorList>
    </citation>
    <scope>NUCLEOTIDE SEQUENCE [LARGE SCALE GENOMIC DNA]</scope>
    <source>
        <strain evidence="1">SQ_2022a</strain>
    </source>
</reference>
<evidence type="ECO:0000313" key="2">
    <source>
        <dbReference type="Proteomes" id="UP001060215"/>
    </source>
</evidence>
<evidence type="ECO:0000313" key="1">
    <source>
        <dbReference type="EMBL" id="KAI7985109.1"/>
    </source>
</evidence>
<name>A0ACC0F9G2_9ERIC</name>
<dbReference type="EMBL" id="CM045772">
    <property type="protein sequence ID" value="KAI7985109.1"/>
    <property type="molecule type" value="Genomic_DNA"/>
</dbReference>
<accession>A0ACC0F9G2</accession>
<sequence>MADKRLIIVIDSAAELGSHWKTILTDYLERIIRYFDYEASTSQGSCGTKSMLGLSVYSSQGPYYEVLVQPSGWTSDVESFIKWLSGLSFTSVGFDEAALAKGLSSALQMIAAAQRGSETQLFGQSHCILVASSNSNPLFRPFELPKDPIFDYGRISDAESVAKLFVQGNVNKRGVEFMLNDDKNRNYLILLSDNFMEAHAALIHDDLKSIPAIENHQGIDFGTYLVPPFQDNWSDEDFLMIQNIISGPLPASQHNIPTGNILTAAELELLLMDDKYEEIIVMSESMTGQKEFLAENIPTTSAQQMTKNEKSKSVNDMMKILKEAINQSAVTDQREHVAENDPWTAPEQQKHEREQYEDDGTITIFGGIESESTINWQEIPKEDITTFLDLLQSEDYTSRCCFITKDKPWDYSSSRKFKLSKQCKSTQSFAIDNHSSRISSESQMIGSEYKSSHQAMWSLTANSEALVTTHQSAQYATTCSLPSAFSALQSPGNLRQSVPSSFKPKSLGAPRAARKNATGFFGSATYKKSKKYRSLENFQVSASASQSLPSKTGRQFQWAQMAQDEYHLKRRLINAFDQSSITNGACNSSSMVANSEQGAKESLAITNTFGIKTALSSYASGTLLERPPHGYVKAWEGDLTTKEKGQTVVVNRLVAYRKKNSFRDVSSKLVTNWPKTLHIEQLIAKPPIDDTQHEGEVEYLIVDAMNHQSKLDQLEENRMVSTLPENFPPSFVNLHFFLYNFLTFLEKNSNFSL</sequence>
<proteinExistence type="predicted"/>
<gene>
    <name evidence="1" type="ORF">LOK49_LG14G00250</name>
</gene>
<dbReference type="Proteomes" id="UP001060215">
    <property type="component" value="Chromosome 15"/>
</dbReference>
<comment type="caution">
    <text evidence="1">The sequence shown here is derived from an EMBL/GenBank/DDBJ whole genome shotgun (WGS) entry which is preliminary data.</text>
</comment>